<dbReference type="AlphaFoldDB" id="A0A5B0RYH3"/>
<feature type="signal peptide" evidence="2">
    <location>
        <begin position="1"/>
        <end position="30"/>
    </location>
</feature>
<keyword evidence="2" id="KW-0732">Signal</keyword>
<evidence type="ECO:0000313" key="3">
    <source>
        <dbReference type="EMBL" id="KAA1130438.1"/>
    </source>
</evidence>
<reference evidence="3 4" key="1">
    <citation type="submission" date="2019-05" db="EMBL/GenBank/DDBJ databases">
        <title>Emergence of the Ug99 lineage of the wheat stem rust pathogen through somatic hybridization.</title>
        <authorList>
            <person name="Li F."/>
            <person name="Upadhyaya N.M."/>
            <person name="Sperschneider J."/>
            <person name="Matny O."/>
            <person name="Nguyen-Phuc H."/>
            <person name="Mago R."/>
            <person name="Raley C."/>
            <person name="Miller M.E."/>
            <person name="Silverstein K.A.T."/>
            <person name="Henningsen E."/>
            <person name="Hirsch C.D."/>
            <person name="Visser B."/>
            <person name="Pretorius Z.A."/>
            <person name="Steffenson B.J."/>
            <person name="Schwessinger B."/>
            <person name="Dodds P.N."/>
            <person name="Figueroa M."/>
        </authorList>
    </citation>
    <scope>NUCLEOTIDE SEQUENCE [LARGE SCALE GENOMIC DNA]</scope>
    <source>
        <strain evidence="3 4">Ug99</strain>
    </source>
</reference>
<evidence type="ECO:0000256" key="1">
    <source>
        <dbReference type="SAM" id="MobiDB-lite"/>
    </source>
</evidence>
<feature type="region of interest" description="Disordered" evidence="1">
    <location>
        <begin position="47"/>
        <end position="73"/>
    </location>
</feature>
<dbReference type="EMBL" id="VDEP01000109">
    <property type="protein sequence ID" value="KAA1130438.1"/>
    <property type="molecule type" value="Genomic_DNA"/>
</dbReference>
<protein>
    <submittedName>
        <fullName evidence="3">Uncharacterized protein</fullName>
    </submittedName>
</protein>
<evidence type="ECO:0000256" key="2">
    <source>
        <dbReference type="SAM" id="SignalP"/>
    </source>
</evidence>
<evidence type="ECO:0000313" key="4">
    <source>
        <dbReference type="Proteomes" id="UP000325313"/>
    </source>
</evidence>
<sequence length="91" mass="10030">MVPLVTTKPVLFRLLSLHICLSFFATHNLAEDNMTVFSTSSLEEQSFHQNSSSSSTTTTYDGNFDNPGTISTAQVSKNKNWCGKQVNPTDL</sequence>
<feature type="chain" id="PRO_5022853952" evidence="2">
    <location>
        <begin position="31"/>
        <end position="91"/>
    </location>
</feature>
<proteinExistence type="predicted"/>
<dbReference type="Proteomes" id="UP000325313">
    <property type="component" value="Unassembled WGS sequence"/>
</dbReference>
<gene>
    <name evidence="3" type="ORF">PGTUg99_018834</name>
</gene>
<accession>A0A5B0RYH3</accession>
<name>A0A5B0RYH3_PUCGR</name>
<organism evidence="3 4">
    <name type="scientific">Puccinia graminis f. sp. tritici</name>
    <dbReference type="NCBI Taxonomy" id="56615"/>
    <lineage>
        <taxon>Eukaryota</taxon>
        <taxon>Fungi</taxon>
        <taxon>Dikarya</taxon>
        <taxon>Basidiomycota</taxon>
        <taxon>Pucciniomycotina</taxon>
        <taxon>Pucciniomycetes</taxon>
        <taxon>Pucciniales</taxon>
        <taxon>Pucciniaceae</taxon>
        <taxon>Puccinia</taxon>
    </lineage>
</organism>
<comment type="caution">
    <text evidence="3">The sequence shown here is derived from an EMBL/GenBank/DDBJ whole genome shotgun (WGS) entry which is preliminary data.</text>
</comment>